<dbReference type="PANTHER" id="PTHR30047">
    <property type="entry name" value="HIGH-AFFINITY CHOLINE TRANSPORT PROTEIN-RELATED"/>
    <property type="match status" value="1"/>
</dbReference>
<evidence type="ECO:0000256" key="4">
    <source>
        <dbReference type="ARBA" id="ARBA00022692"/>
    </source>
</evidence>
<evidence type="ECO:0000256" key="5">
    <source>
        <dbReference type="ARBA" id="ARBA00022989"/>
    </source>
</evidence>
<feature type="transmembrane region" description="Helical" evidence="8">
    <location>
        <begin position="375"/>
        <end position="393"/>
    </location>
</feature>
<comment type="subcellular location">
    <subcellularLocation>
        <location evidence="1">Cell membrane</location>
        <topology evidence="1">Multi-pass membrane protein</topology>
    </subcellularLocation>
</comment>
<feature type="transmembrane region" description="Helical" evidence="8">
    <location>
        <begin position="318"/>
        <end position="338"/>
    </location>
</feature>
<evidence type="ECO:0000256" key="6">
    <source>
        <dbReference type="ARBA" id="ARBA00023136"/>
    </source>
</evidence>
<keyword evidence="10" id="KW-1185">Reference proteome</keyword>
<keyword evidence="2" id="KW-0813">Transport</keyword>
<evidence type="ECO:0000256" key="3">
    <source>
        <dbReference type="ARBA" id="ARBA00022475"/>
    </source>
</evidence>
<feature type="transmembrane region" description="Helical" evidence="8">
    <location>
        <begin position="139"/>
        <end position="158"/>
    </location>
</feature>
<feature type="transmembrane region" description="Helical" evidence="8">
    <location>
        <begin position="98"/>
        <end position="118"/>
    </location>
</feature>
<keyword evidence="3" id="KW-1003">Cell membrane</keyword>
<dbReference type="STRING" id="553466.SAMN04487950_1053"/>
<feature type="transmembrane region" description="Helical" evidence="8">
    <location>
        <begin position="44"/>
        <end position="63"/>
    </location>
</feature>
<dbReference type="EMBL" id="FOTC01000001">
    <property type="protein sequence ID" value="SFK77939.1"/>
    <property type="molecule type" value="Genomic_DNA"/>
</dbReference>
<keyword evidence="4 8" id="KW-0812">Transmembrane</keyword>
<reference evidence="10" key="1">
    <citation type="submission" date="2016-10" db="EMBL/GenBank/DDBJ databases">
        <authorList>
            <person name="Varghese N."/>
            <person name="Submissions S."/>
        </authorList>
    </citation>
    <scope>NUCLEOTIDE SEQUENCE [LARGE SCALE GENOMIC DNA]</scope>
    <source>
        <strain evidence="10">CGMCC 1.7738</strain>
    </source>
</reference>
<dbReference type="Proteomes" id="UP000199607">
    <property type="component" value="Unassembled WGS sequence"/>
</dbReference>
<feature type="transmembrane region" description="Helical" evidence="8">
    <location>
        <begin position="505"/>
        <end position="524"/>
    </location>
</feature>
<evidence type="ECO:0000256" key="7">
    <source>
        <dbReference type="SAM" id="MobiDB-lite"/>
    </source>
</evidence>
<dbReference type="GO" id="GO:0022857">
    <property type="term" value="F:transmembrane transporter activity"/>
    <property type="evidence" value="ECO:0007669"/>
    <property type="project" value="InterPro"/>
</dbReference>
<accession>A0A1I4CCD5</accession>
<feature type="transmembrane region" description="Helical" evidence="8">
    <location>
        <begin position="405"/>
        <end position="430"/>
    </location>
</feature>
<feature type="region of interest" description="Disordered" evidence="7">
    <location>
        <begin position="570"/>
        <end position="600"/>
    </location>
</feature>
<evidence type="ECO:0000256" key="8">
    <source>
        <dbReference type="SAM" id="Phobius"/>
    </source>
</evidence>
<proteinExistence type="predicted"/>
<name>A0A1I4CCD5_9EURY</name>
<keyword evidence="6 8" id="KW-0472">Membrane</keyword>
<organism evidence="9 10">
    <name type="scientific">Halogranum rubrum</name>
    <dbReference type="NCBI Taxonomy" id="553466"/>
    <lineage>
        <taxon>Archaea</taxon>
        <taxon>Methanobacteriati</taxon>
        <taxon>Methanobacteriota</taxon>
        <taxon>Stenosarchaea group</taxon>
        <taxon>Halobacteria</taxon>
        <taxon>Halobacteriales</taxon>
        <taxon>Haloferacaceae</taxon>
    </lineage>
</organism>
<dbReference type="InterPro" id="IPR000060">
    <property type="entry name" value="BCCT_transptr"/>
</dbReference>
<evidence type="ECO:0000313" key="9">
    <source>
        <dbReference type="EMBL" id="SFK77939.1"/>
    </source>
</evidence>
<feature type="transmembrane region" description="Helical" evidence="8">
    <location>
        <begin position="240"/>
        <end position="264"/>
    </location>
</feature>
<keyword evidence="5 8" id="KW-1133">Transmembrane helix</keyword>
<dbReference type="AlphaFoldDB" id="A0A1I4CCD5"/>
<gene>
    <name evidence="9" type="ORF">SAMN04487950_1053</name>
</gene>
<feature type="transmembrane region" description="Helical" evidence="8">
    <location>
        <begin position="530"/>
        <end position="553"/>
    </location>
</feature>
<dbReference type="NCBIfam" id="TIGR00842">
    <property type="entry name" value="bcct"/>
    <property type="match status" value="1"/>
</dbReference>
<dbReference type="Pfam" id="PF02028">
    <property type="entry name" value="BCCT"/>
    <property type="match status" value="1"/>
</dbReference>
<feature type="transmembrane region" description="Helical" evidence="8">
    <location>
        <begin position="284"/>
        <end position="306"/>
    </location>
</feature>
<evidence type="ECO:0000313" key="10">
    <source>
        <dbReference type="Proteomes" id="UP000199607"/>
    </source>
</evidence>
<dbReference type="RefSeq" id="WP_089866610.1">
    <property type="nucleotide sequence ID" value="NZ_FOTC01000001.1"/>
</dbReference>
<evidence type="ECO:0000256" key="1">
    <source>
        <dbReference type="ARBA" id="ARBA00004651"/>
    </source>
</evidence>
<dbReference type="PANTHER" id="PTHR30047:SF7">
    <property type="entry name" value="HIGH-AFFINITY CHOLINE TRANSPORT PROTEIN"/>
    <property type="match status" value="1"/>
</dbReference>
<dbReference type="GO" id="GO:0005886">
    <property type="term" value="C:plasma membrane"/>
    <property type="evidence" value="ECO:0007669"/>
    <property type="project" value="UniProtKB-SubCell"/>
</dbReference>
<sequence length="600" mass="65057">MATDGDRTPSEVLDNLQVEAFHPESDREPGEDNIQRFGFDIHPVVFPVSLVVIALFITLTLFFEDISSVLGLYTPAGELMTASWAYTSVFEFINEKFGWFYVLTVNVIIIALAFFALSKYGMIRIGGPKAEKEFSDFEWIAMLFSAGMGIGLLFFGVAEPMFHFASGGGSFFDVGESTAAAGGAAIGITYFHWGFHPWAIYGLVGLGLAFFSFNRGLPLTFRSIFWPLLGKRIYSWPGHLIDLTAVFATLFGLATALGLGVRQMNAGLTFIGTNFFGVGIPSSVWVQIGLIALITSIATVSVAAGLEGGVKKLSKANVYLMFTMLAFMILAGPTLFILDTLVGGLGVYLGNFLELSFYTEAFASEGVDWQHSWTVFYWGFWIAWSPFVGLFIARISKGRTIREFVGGVLILPSLVSFLWVAAFGGSALFVELERQANGIVGPLNQQGQAVALFELLSFYPFTLVSAAVGTLLLGTFFVTSSDSGSLVVDHLTSGGKHDVPKPQRIMWAVTEGSVAAVLLLGNGLNALRTASITTGLPFAAVLLLMVYTIYLGLDHELEILESEEFEELVDEIEDEDDVEVSKESGEIVTDIDEPDGTAGD</sequence>
<protein>
    <submittedName>
        <fullName evidence="9">Choline/glycine/proline betaine transport protein</fullName>
    </submittedName>
</protein>
<feature type="transmembrane region" description="Helical" evidence="8">
    <location>
        <begin position="450"/>
        <end position="478"/>
    </location>
</feature>
<evidence type="ECO:0000256" key="2">
    <source>
        <dbReference type="ARBA" id="ARBA00022448"/>
    </source>
</evidence>
<feature type="transmembrane region" description="Helical" evidence="8">
    <location>
        <begin position="198"/>
        <end position="219"/>
    </location>
</feature>
<feature type="compositionally biased region" description="Acidic residues" evidence="7">
    <location>
        <begin position="589"/>
        <end position="600"/>
    </location>
</feature>